<reference evidence="2" key="2">
    <citation type="journal article" date="2024" name="Heliyon">
        <title>Complete genome sequence of the novel virulent phage PMBT24 infecting Enterocloster bolteae from the human gut.</title>
        <authorList>
            <person name="Sprotte S."/>
            <person name="Brinks E."/>
            <person name="Neve H."/>
            <person name="Franz C.M.A.P."/>
        </authorList>
    </citation>
    <scope>NUCLEOTIDE SEQUENCE</scope>
</reference>
<sequence length="178" mass="21482">MAIFVPNKKDLSKFKRIYKLTLNKHGDCIYFALEKFPIVYINSHYIYYKRNGDSELTKEQLCIREKYGIYYTLNSLYDFEVNNCIANYYPKDRFFIEDKVSENAMKLAISNYNSKIKSYYENKRKKQRELTEKKEKEELVKDTKELIRLYKKITGNTNVKIEEIMDFVLTSKDKYDII</sequence>
<evidence type="ECO:0000256" key="1">
    <source>
        <dbReference type="SAM" id="Coils"/>
    </source>
</evidence>
<feature type="coiled-coil region" evidence="1">
    <location>
        <begin position="109"/>
        <end position="140"/>
    </location>
</feature>
<name>A0AAT9TRR5_9CAUD</name>
<dbReference type="EMBL" id="OQ326496">
    <property type="protein sequence ID" value="WDQ45486.1"/>
    <property type="molecule type" value="Genomic_DNA"/>
</dbReference>
<keyword evidence="1" id="KW-0175">Coiled coil</keyword>
<organism evidence="2">
    <name type="scientific">Enterocloster phage PMBT24</name>
    <dbReference type="NCBI Taxonomy" id="3025413"/>
    <lineage>
        <taxon>Viruses</taxon>
        <taxon>Duplodnaviria</taxon>
        <taxon>Heunggongvirae</taxon>
        <taxon>Uroviricota</taxon>
        <taxon>Caudoviricetes</taxon>
    </lineage>
</organism>
<reference evidence="2" key="1">
    <citation type="submission" date="2023-01" db="EMBL/GenBank/DDBJ databases">
        <authorList>
            <person name="Sprotte S."/>
            <person name="Brinks E."/>
        </authorList>
    </citation>
    <scope>NUCLEOTIDE SEQUENCE</scope>
</reference>
<accession>A0AAT9TRR5</accession>
<protein>
    <submittedName>
        <fullName evidence="2">Uncharacterized protein</fullName>
    </submittedName>
</protein>
<proteinExistence type="predicted"/>
<evidence type="ECO:0000313" key="2">
    <source>
        <dbReference type="EMBL" id="WDQ45486.1"/>
    </source>
</evidence>